<dbReference type="InterPro" id="IPR012338">
    <property type="entry name" value="Beta-lactam/transpept-like"/>
</dbReference>
<dbReference type="EMBL" id="BONE01000045">
    <property type="protein sequence ID" value="GIF75611.1"/>
    <property type="molecule type" value="Genomic_DNA"/>
</dbReference>
<proteinExistence type="predicted"/>
<accession>A0ABQ4CWE4</accession>
<evidence type="ECO:0000259" key="1">
    <source>
        <dbReference type="Pfam" id="PF00144"/>
    </source>
</evidence>
<feature type="domain" description="Beta-lactamase-related" evidence="1">
    <location>
        <begin position="10"/>
        <end position="329"/>
    </location>
</feature>
<dbReference type="RefSeq" id="WP_203716465.1">
    <property type="nucleotide sequence ID" value="NZ_BONE01000045.1"/>
</dbReference>
<keyword evidence="3" id="KW-1185">Reference proteome</keyword>
<organism evidence="2 3">
    <name type="scientific">Asanoa siamensis</name>
    <dbReference type="NCBI Taxonomy" id="926357"/>
    <lineage>
        <taxon>Bacteria</taxon>
        <taxon>Bacillati</taxon>
        <taxon>Actinomycetota</taxon>
        <taxon>Actinomycetes</taxon>
        <taxon>Micromonosporales</taxon>
        <taxon>Micromonosporaceae</taxon>
        <taxon>Asanoa</taxon>
    </lineage>
</organism>
<sequence length="445" mass="46729">MALLPELQPLLDEAARRHGVPGAAAAVGVGGELAEAATGVVNRDTGVETTHDSVFQIGSVTKVWTAALVMQLVGEGLVDLDAPVRRYLPEFGVLDPAASEAVTVRQLLAHTGGFDGDLFEDTGRGDDAVGRLVAFMRTNARQVAPPGALFSYCNSGYVALGALAARLRGGTWEASLRRHVIAPLGVRHMALYAEEAVLFRAAAGHIGAAGKLFARWQLPQSNAPAGSTPSAAMRELVRFGRMFLADGVAEDGTRILPAGTFAAMCEPQATLPDLGARAAYGWGLGLMLFDWDGVPVVGHDGSTPGQRTCWRMVPDRDVVVAITTNGGDAPAMIDEVLDAVLAATAGITVPARPTPPASPAPATPLTGRFASPAAVFEVRPADDGLEVTYTPVGDVKDDESRTMRYVPLDAGPVLVGVERDEGVHPLITFLQDGRYLYNTRAIPRA</sequence>
<keyword evidence="2" id="KW-0378">Hydrolase</keyword>
<comment type="caution">
    <text evidence="2">The sequence shown here is derived from an EMBL/GenBank/DDBJ whole genome shotgun (WGS) entry which is preliminary data.</text>
</comment>
<evidence type="ECO:0000313" key="3">
    <source>
        <dbReference type="Proteomes" id="UP000604117"/>
    </source>
</evidence>
<dbReference type="Pfam" id="PF00144">
    <property type="entry name" value="Beta-lactamase"/>
    <property type="match status" value="1"/>
</dbReference>
<dbReference type="Gene3D" id="3.40.710.10">
    <property type="entry name" value="DD-peptidase/beta-lactamase superfamily"/>
    <property type="match status" value="1"/>
</dbReference>
<dbReference type="Proteomes" id="UP000604117">
    <property type="component" value="Unassembled WGS sequence"/>
</dbReference>
<dbReference type="PANTHER" id="PTHR46825">
    <property type="entry name" value="D-ALANYL-D-ALANINE-CARBOXYPEPTIDASE/ENDOPEPTIDASE AMPH"/>
    <property type="match status" value="1"/>
</dbReference>
<gene>
    <name evidence="2" type="primary">ampC</name>
    <name evidence="2" type="ORF">Asi02nite_51290</name>
</gene>
<dbReference type="GO" id="GO:0016787">
    <property type="term" value="F:hydrolase activity"/>
    <property type="evidence" value="ECO:0007669"/>
    <property type="project" value="UniProtKB-KW"/>
</dbReference>
<name>A0ABQ4CWE4_9ACTN</name>
<dbReference type="InterPro" id="IPR050491">
    <property type="entry name" value="AmpC-like"/>
</dbReference>
<evidence type="ECO:0000313" key="2">
    <source>
        <dbReference type="EMBL" id="GIF75611.1"/>
    </source>
</evidence>
<dbReference type="SUPFAM" id="SSF56601">
    <property type="entry name" value="beta-lactamase/transpeptidase-like"/>
    <property type="match status" value="1"/>
</dbReference>
<reference evidence="2 3" key="1">
    <citation type="submission" date="2021-01" db="EMBL/GenBank/DDBJ databases">
        <title>Whole genome shotgun sequence of Asanoa siamensis NBRC 107932.</title>
        <authorList>
            <person name="Komaki H."/>
            <person name="Tamura T."/>
        </authorList>
    </citation>
    <scope>NUCLEOTIDE SEQUENCE [LARGE SCALE GENOMIC DNA]</scope>
    <source>
        <strain evidence="2 3">NBRC 107932</strain>
    </source>
</reference>
<dbReference type="InterPro" id="IPR001466">
    <property type="entry name" value="Beta-lactam-related"/>
</dbReference>
<dbReference type="PANTHER" id="PTHR46825:SF9">
    <property type="entry name" value="BETA-LACTAMASE-RELATED DOMAIN-CONTAINING PROTEIN"/>
    <property type="match status" value="1"/>
</dbReference>
<protein>
    <submittedName>
        <fullName evidence="2">Serine hydrolase</fullName>
    </submittedName>
</protein>